<proteinExistence type="predicted"/>
<reference evidence="1" key="1">
    <citation type="submission" date="2014-09" db="EMBL/GenBank/DDBJ databases">
        <authorList>
            <person name="Magalhaes I.L.F."/>
            <person name="Oliveira U."/>
            <person name="Santos F.R."/>
            <person name="Vidigal T.H.D.A."/>
            <person name="Brescovit A.D."/>
            <person name="Santos A.J."/>
        </authorList>
    </citation>
    <scope>NUCLEOTIDE SEQUENCE</scope>
    <source>
        <tissue evidence="1">Shoot tissue taken approximately 20 cm above the soil surface</tissue>
    </source>
</reference>
<name>A0A0A9CBE1_ARUDO</name>
<dbReference type="EMBL" id="GBRH01229058">
    <property type="protein sequence ID" value="JAD68837.1"/>
    <property type="molecule type" value="Transcribed_RNA"/>
</dbReference>
<sequence length="17" mass="2015">MEPFGTYSKLTMQIKKI</sequence>
<protein>
    <submittedName>
        <fullName evidence="1">Uncharacterized protein</fullName>
    </submittedName>
</protein>
<accession>A0A0A9CBE1</accession>
<reference evidence="1" key="2">
    <citation type="journal article" date="2015" name="Data Brief">
        <title>Shoot transcriptome of the giant reed, Arundo donax.</title>
        <authorList>
            <person name="Barrero R.A."/>
            <person name="Guerrero F.D."/>
            <person name="Moolhuijzen P."/>
            <person name="Goolsby J.A."/>
            <person name="Tidwell J."/>
            <person name="Bellgard S.E."/>
            <person name="Bellgard M.I."/>
        </authorList>
    </citation>
    <scope>NUCLEOTIDE SEQUENCE</scope>
    <source>
        <tissue evidence="1">Shoot tissue taken approximately 20 cm above the soil surface</tissue>
    </source>
</reference>
<evidence type="ECO:0000313" key="1">
    <source>
        <dbReference type="EMBL" id="JAD68837.1"/>
    </source>
</evidence>
<organism evidence="1">
    <name type="scientific">Arundo donax</name>
    <name type="common">Giant reed</name>
    <name type="synonym">Donax arundinaceus</name>
    <dbReference type="NCBI Taxonomy" id="35708"/>
    <lineage>
        <taxon>Eukaryota</taxon>
        <taxon>Viridiplantae</taxon>
        <taxon>Streptophyta</taxon>
        <taxon>Embryophyta</taxon>
        <taxon>Tracheophyta</taxon>
        <taxon>Spermatophyta</taxon>
        <taxon>Magnoliopsida</taxon>
        <taxon>Liliopsida</taxon>
        <taxon>Poales</taxon>
        <taxon>Poaceae</taxon>
        <taxon>PACMAD clade</taxon>
        <taxon>Arundinoideae</taxon>
        <taxon>Arundineae</taxon>
        <taxon>Arundo</taxon>
    </lineage>
</organism>
<dbReference type="AlphaFoldDB" id="A0A0A9CBE1"/>